<accession>G0L9U7</accession>
<gene>
    <name evidence="3" type="ordered locus">zobellia_774</name>
</gene>
<dbReference type="InterPro" id="IPR036188">
    <property type="entry name" value="FAD/NAD-bd_sf"/>
</dbReference>
<dbReference type="STRING" id="63186.ZOBELLIA_774"/>
<reference evidence="4" key="1">
    <citation type="submission" date="2009-07" db="EMBL/GenBank/DDBJ databases">
        <title>Complete genome sequence of Zobellia galactanivorans Dsij.</title>
        <authorList>
            <consortium name="Genoscope - CEA"/>
        </authorList>
    </citation>
    <scope>NUCLEOTIDE SEQUENCE [LARGE SCALE GENOMIC DNA]</scope>
    <source>
        <strain evidence="4">DSM 12802 / CCUG 47099 / CIP 106680 / NCIMB 13871 / Dsij</strain>
    </source>
</reference>
<dbReference type="OrthoDB" id="9778740at2"/>
<reference evidence="3 4" key="2">
    <citation type="journal article" date="2012" name="Environ. Microbiol.">
        <title>Characterization of the first alginolytic operons in a marine bacterium: from their emergence in marine Flavobacteriia to their independent transfers to marine Proteobacteria and human gut Bacteroides.</title>
        <authorList>
            <person name="Thomas F."/>
            <person name="Barbeyron T."/>
            <person name="Tonon T."/>
            <person name="Genicot S."/>
            <person name="Czjzek M."/>
            <person name="Michel G."/>
        </authorList>
    </citation>
    <scope>NUCLEOTIDE SEQUENCE [LARGE SCALE GENOMIC DNA]</scope>
    <source>
        <strain evidence="4">DSM 12802 / CCUG 47099 / CIP 106680 / NCIMB 13871 / Dsij</strain>
    </source>
</reference>
<name>G0L9U7_ZOBGA</name>
<protein>
    <submittedName>
        <fullName evidence="3">Pyridine nucleotide-disulphide oxidoreductase</fullName>
    </submittedName>
</protein>
<proteinExistence type="predicted"/>
<evidence type="ECO:0000313" key="4">
    <source>
        <dbReference type="Proteomes" id="UP000008898"/>
    </source>
</evidence>
<dbReference type="HOGENOM" id="CLU_067342_0_0_10"/>
<evidence type="ECO:0000256" key="2">
    <source>
        <dbReference type="ARBA" id="ARBA00023002"/>
    </source>
</evidence>
<dbReference type="InterPro" id="IPR023856">
    <property type="entry name" value="Bdr"/>
</dbReference>
<dbReference type="PRINTS" id="PR00469">
    <property type="entry name" value="PNDRDTASEII"/>
</dbReference>
<dbReference type="InterPro" id="IPR050097">
    <property type="entry name" value="Ferredoxin-NADP_redctase_2"/>
</dbReference>
<dbReference type="Gene3D" id="3.50.50.60">
    <property type="entry name" value="FAD/NAD(P)-binding domain"/>
    <property type="match status" value="1"/>
</dbReference>
<dbReference type="EMBL" id="FP476056">
    <property type="protein sequence ID" value="CAZ94840.1"/>
    <property type="molecule type" value="Genomic_DNA"/>
</dbReference>
<dbReference type="RefSeq" id="WP_013992152.1">
    <property type="nucleotide sequence ID" value="NC_015844.1"/>
</dbReference>
<dbReference type="KEGG" id="zga:ZOBELLIA_774"/>
<dbReference type="AlphaFoldDB" id="G0L9U7"/>
<dbReference type="PANTHER" id="PTHR48105">
    <property type="entry name" value="THIOREDOXIN REDUCTASE 1-RELATED-RELATED"/>
    <property type="match status" value="1"/>
</dbReference>
<dbReference type="SUPFAM" id="SSF51905">
    <property type="entry name" value="FAD/NAD(P)-binding domain"/>
    <property type="match status" value="1"/>
</dbReference>
<dbReference type="PRINTS" id="PR00368">
    <property type="entry name" value="FADPNR"/>
</dbReference>
<sequence length="326" mass="36763">MEHFRVVIIGGGPIGIACGLEAKKKGLDYVILEKGPIVNSLFNYPQNMQFFSSSEKLEIDEIPFISKEAKPKRNEALEYYRRIVSSNKLNIRLFEKVEKVEKTNGSFSIATSKQSYTADKVVVATGFYDLPNTLNIPGEDLPKIAHYYNDPHYYAHQKLAVVGASNSAIDAALECWRKGAEVSLIIRGNEVGQRVKYWVRPDIINRIEEGSIKAYYNSVLKEVRPNEIVVDTPEGTITLENDFVLALTGYKPNFDFLTRMGVKLSDDEKKLPQYDPETMETNVSGIYLAGVICGGMETHKWFIENSRIHAKLIIASILKEEEISKT</sequence>
<keyword evidence="4" id="KW-1185">Reference proteome</keyword>
<dbReference type="GO" id="GO:0016491">
    <property type="term" value="F:oxidoreductase activity"/>
    <property type="evidence" value="ECO:0007669"/>
    <property type="project" value="UniProtKB-KW"/>
</dbReference>
<dbReference type="PATRIC" id="fig|63186.3.peg.766"/>
<dbReference type="NCBIfam" id="TIGR04018">
    <property type="entry name" value="Bthiol_YpdA"/>
    <property type="match status" value="1"/>
</dbReference>
<dbReference type="Proteomes" id="UP000008898">
    <property type="component" value="Chromosome"/>
</dbReference>
<dbReference type="Pfam" id="PF13738">
    <property type="entry name" value="Pyr_redox_3"/>
    <property type="match status" value="1"/>
</dbReference>
<evidence type="ECO:0000256" key="1">
    <source>
        <dbReference type="ARBA" id="ARBA00022630"/>
    </source>
</evidence>
<keyword evidence="1" id="KW-0285">Flavoprotein</keyword>
<organism evidence="3 4">
    <name type="scientific">Zobellia galactanivorans (strain DSM 12802 / CCUG 47099 / CIP 106680 / NCIMB 13871 / Dsij)</name>
    <dbReference type="NCBI Taxonomy" id="63186"/>
    <lineage>
        <taxon>Bacteria</taxon>
        <taxon>Pseudomonadati</taxon>
        <taxon>Bacteroidota</taxon>
        <taxon>Flavobacteriia</taxon>
        <taxon>Flavobacteriales</taxon>
        <taxon>Flavobacteriaceae</taxon>
        <taxon>Zobellia</taxon>
    </lineage>
</organism>
<keyword evidence="2" id="KW-0560">Oxidoreductase</keyword>
<evidence type="ECO:0000313" key="3">
    <source>
        <dbReference type="EMBL" id="CAZ94840.1"/>
    </source>
</evidence>
<dbReference type="PROSITE" id="PS51257">
    <property type="entry name" value="PROKAR_LIPOPROTEIN"/>
    <property type="match status" value="1"/>
</dbReference>